<dbReference type="OrthoDB" id="4378821at2759"/>
<evidence type="ECO:0000313" key="2">
    <source>
        <dbReference type="Proteomes" id="UP000247810"/>
    </source>
</evidence>
<evidence type="ECO:0000313" key="1">
    <source>
        <dbReference type="EMBL" id="PYH98611.1"/>
    </source>
</evidence>
<dbReference type="VEuPathDB" id="FungiDB:BO71DRAFT_416231"/>
<accession>A0A319DM60</accession>
<organism evidence="1 2">
    <name type="scientific">Aspergillus ellipticus CBS 707.79</name>
    <dbReference type="NCBI Taxonomy" id="1448320"/>
    <lineage>
        <taxon>Eukaryota</taxon>
        <taxon>Fungi</taxon>
        <taxon>Dikarya</taxon>
        <taxon>Ascomycota</taxon>
        <taxon>Pezizomycotina</taxon>
        <taxon>Eurotiomycetes</taxon>
        <taxon>Eurotiomycetidae</taxon>
        <taxon>Eurotiales</taxon>
        <taxon>Aspergillaceae</taxon>
        <taxon>Aspergillus</taxon>
        <taxon>Aspergillus subgen. Circumdati</taxon>
    </lineage>
</organism>
<dbReference type="AlphaFoldDB" id="A0A319DM60"/>
<dbReference type="EMBL" id="KZ825810">
    <property type="protein sequence ID" value="PYH98611.1"/>
    <property type="molecule type" value="Genomic_DNA"/>
</dbReference>
<dbReference type="Proteomes" id="UP000247810">
    <property type="component" value="Unassembled WGS sequence"/>
</dbReference>
<name>A0A319DM60_9EURO</name>
<gene>
    <name evidence="1" type="ORF">BO71DRAFT_416231</name>
</gene>
<reference evidence="1 2" key="1">
    <citation type="submission" date="2018-02" db="EMBL/GenBank/DDBJ databases">
        <title>The genomes of Aspergillus section Nigri reveals drivers in fungal speciation.</title>
        <authorList>
            <consortium name="DOE Joint Genome Institute"/>
            <person name="Vesth T.C."/>
            <person name="Nybo J."/>
            <person name="Theobald S."/>
            <person name="Brandl J."/>
            <person name="Frisvad J.C."/>
            <person name="Nielsen K.F."/>
            <person name="Lyhne E.K."/>
            <person name="Kogle M.E."/>
            <person name="Kuo A."/>
            <person name="Riley R."/>
            <person name="Clum A."/>
            <person name="Nolan M."/>
            <person name="Lipzen A."/>
            <person name="Salamov A."/>
            <person name="Henrissat B."/>
            <person name="Wiebenga A."/>
            <person name="De vries R.P."/>
            <person name="Grigoriev I.V."/>
            <person name="Mortensen U.H."/>
            <person name="Andersen M.R."/>
            <person name="Baker S.E."/>
        </authorList>
    </citation>
    <scope>NUCLEOTIDE SEQUENCE [LARGE SCALE GENOMIC DNA]</scope>
    <source>
        <strain evidence="1 2">CBS 707.79</strain>
    </source>
</reference>
<proteinExistence type="predicted"/>
<protein>
    <submittedName>
        <fullName evidence="1">Uncharacterized protein</fullName>
    </submittedName>
</protein>
<keyword evidence="2" id="KW-1185">Reference proteome</keyword>
<sequence>MYSKPGVCMRKKRQTHGSLVNIRRKAKADRKQFRRGKRGVYKRLNNLYLDGLDTGREVRIYTLFMRKPKGYRVNECWLKFEAWSPSNFDSNIEPRNRGAGSRNVRLFSISKPPSLVLPGTPSLDWVQAAI</sequence>